<protein>
    <recommendedName>
        <fullName evidence="4">DUF2569 domain-containing protein</fullName>
    </recommendedName>
</protein>
<dbReference type="RefSeq" id="WP_218096650.1">
    <property type="nucleotide sequence ID" value="NZ_CAJVCE010000001.1"/>
</dbReference>
<dbReference type="InterPro" id="IPR019690">
    <property type="entry name" value="DUF2569"/>
</dbReference>
<name>A0ABN7TEW9_9BACL</name>
<keyword evidence="1" id="KW-1133">Transmembrane helix</keyword>
<keyword evidence="1" id="KW-0472">Membrane</keyword>
<gene>
    <name evidence="2" type="ORF">PAECIP111802_00274</name>
</gene>
<evidence type="ECO:0000256" key="1">
    <source>
        <dbReference type="SAM" id="Phobius"/>
    </source>
</evidence>
<reference evidence="2 3" key="1">
    <citation type="submission" date="2021-06" db="EMBL/GenBank/DDBJ databases">
        <authorList>
            <person name="Criscuolo A."/>
        </authorList>
    </citation>
    <scope>NUCLEOTIDE SEQUENCE [LARGE SCALE GENOMIC DNA]</scope>
    <source>
        <strain evidence="3">CIP 111802</strain>
    </source>
</reference>
<feature type="transmembrane region" description="Helical" evidence="1">
    <location>
        <begin position="69"/>
        <end position="95"/>
    </location>
</feature>
<evidence type="ECO:0000313" key="3">
    <source>
        <dbReference type="Proteomes" id="UP000730618"/>
    </source>
</evidence>
<feature type="transmembrane region" description="Helical" evidence="1">
    <location>
        <begin position="107"/>
        <end position="130"/>
    </location>
</feature>
<dbReference type="Proteomes" id="UP000730618">
    <property type="component" value="Unassembled WGS sequence"/>
</dbReference>
<dbReference type="Pfam" id="PF10754">
    <property type="entry name" value="DUF2569"/>
    <property type="match status" value="1"/>
</dbReference>
<evidence type="ECO:0000313" key="2">
    <source>
        <dbReference type="EMBL" id="CAG7616321.1"/>
    </source>
</evidence>
<sequence>MENNLAEQNIQERPLGVVGLGGWMVLVQIGIYGSLLLLLVQIYNYSIPSVSPEIWKNVTSKTSELYHPLWGALIIFELAFNVLFFLYTIIILINLYQKKLILPKLMIIYYSTSLVVGIIDYLLVLQIPMASEMQDAGQLKDIFRSIVTCLIWIPYFVKSERVKNTFVR</sequence>
<accession>A0ABN7TEW9</accession>
<comment type="caution">
    <text evidence="2">The sequence shown here is derived from an EMBL/GenBank/DDBJ whole genome shotgun (WGS) entry which is preliminary data.</text>
</comment>
<keyword evidence="3" id="KW-1185">Reference proteome</keyword>
<feature type="transmembrane region" description="Helical" evidence="1">
    <location>
        <begin position="20"/>
        <end position="43"/>
    </location>
</feature>
<organism evidence="2 3">
    <name type="scientific">Paenibacillus allorhizosphaerae</name>
    <dbReference type="NCBI Taxonomy" id="2849866"/>
    <lineage>
        <taxon>Bacteria</taxon>
        <taxon>Bacillati</taxon>
        <taxon>Bacillota</taxon>
        <taxon>Bacilli</taxon>
        <taxon>Bacillales</taxon>
        <taxon>Paenibacillaceae</taxon>
        <taxon>Paenibacillus</taxon>
    </lineage>
</organism>
<proteinExistence type="predicted"/>
<dbReference type="EMBL" id="CAJVCE010000001">
    <property type="protein sequence ID" value="CAG7616321.1"/>
    <property type="molecule type" value="Genomic_DNA"/>
</dbReference>
<evidence type="ECO:0008006" key="4">
    <source>
        <dbReference type="Google" id="ProtNLM"/>
    </source>
</evidence>
<keyword evidence="1" id="KW-0812">Transmembrane</keyword>
<feature type="transmembrane region" description="Helical" evidence="1">
    <location>
        <begin position="142"/>
        <end position="158"/>
    </location>
</feature>